<gene>
    <name evidence="1" type="ORF">NDU88_005916</name>
</gene>
<comment type="caution">
    <text evidence="1">The sequence shown here is derived from an EMBL/GenBank/DDBJ whole genome shotgun (WGS) entry which is preliminary data.</text>
</comment>
<keyword evidence="2" id="KW-1185">Reference proteome</keyword>
<protein>
    <submittedName>
        <fullName evidence="1">Uncharacterized protein</fullName>
    </submittedName>
</protein>
<proteinExistence type="predicted"/>
<dbReference type="EMBL" id="JANPWB010000011">
    <property type="protein sequence ID" value="KAJ1127517.1"/>
    <property type="molecule type" value="Genomic_DNA"/>
</dbReference>
<name>A0AAV7PJZ9_PLEWA</name>
<evidence type="ECO:0000313" key="1">
    <source>
        <dbReference type="EMBL" id="KAJ1127517.1"/>
    </source>
</evidence>
<reference evidence="1" key="1">
    <citation type="journal article" date="2022" name="bioRxiv">
        <title>Sequencing and chromosome-scale assembly of the giantPleurodeles waltlgenome.</title>
        <authorList>
            <person name="Brown T."/>
            <person name="Elewa A."/>
            <person name="Iarovenko S."/>
            <person name="Subramanian E."/>
            <person name="Araus A.J."/>
            <person name="Petzold A."/>
            <person name="Susuki M."/>
            <person name="Suzuki K.-i.T."/>
            <person name="Hayashi T."/>
            <person name="Toyoda A."/>
            <person name="Oliveira C."/>
            <person name="Osipova E."/>
            <person name="Leigh N.D."/>
            <person name="Simon A."/>
            <person name="Yun M.H."/>
        </authorList>
    </citation>
    <scope>NUCLEOTIDE SEQUENCE</scope>
    <source>
        <strain evidence="1">20211129_DDA</strain>
        <tissue evidence="1">Liver</tissue>
    </source>
</reference>
<sequence length="81" mass="9168">MRHSSLLRREAYFNIGDKRELCSGVCGEIVGGKMCGVGMECGIETLATRRKGGEATVEKRVREIWTRLRGRHHFLLYAINS</sequence>
<dbReference type="AlphaFoldDB" id="A0AAV7PJZ9"/>
<accession>A0AAV7PJZ9</accession>
<dbReference type="Proteomes" id="UP001066276">
    <property type="component" value="Chromosome 7"/>
</dbReference>
<evidence type="ECO:0000313" key="2">
    <source>
        <dbReference type="Proteomes" id="UP001066276"/>
    </source>
</evidence>
<organism evidence="1 2">
    <name type="scientific">Pleurodeles waltl</name>
    <name type="common">Iberian ribbed newt</name>
    <dbReference type="NCBI Taxonomy" id="8319"/>
    <lineage>
        <taxon>Eukaryota</taxon>
        <taxon>Metazoa</taxon>
        <taxon>Chordata</taxon>
        <taxon>Craniata</taxon>
        <taxon>Vertebrata</taxon>
        <taxon>Euteleostomi</taxon>
        <taxon>Amphibia</taxon>
        <taxon>Batrachia</taxon>
        <taxon>Caudata</taxon>
        <taxon>Salamandroidea</taxon>
        <taxon>Salamandridae</taxon>
        <taxon>Pleurodelinae</taxon>
        <taxon>Pleurodeles</taxon>
    </lineage>
</organism>